<evidence type="ECO:0000256" key="1">
    <source>
        <dbReference type="SAM" id="MobiDB-lite"/>
    </source>
</evidence>
<dbReference type="EMBL" id="JBHFFA010000002">
    <property type="protein sequence ID" value="KAL2644718.1"/>
    <property type="molecule type" value="Genomic_DNA"/>
</dbReference>
<feature type="region of interest" description="Disordered" evidence="1">
    <location>
        <begin position="1"/>
        <end position="27"/>
    </location>
</feature>
<dbReference type="Proteomes" id="UP001605036">
    <property type="component" value="Unassembled WGS sequence"/>
</dbReference>
<comment type="caution">
    <text evidence="2">The sequence shown here is derived from an EMBL/GenBank/DDBJ whole genome shotgun (WGS) entry which is preliminary data.</text>
</comment>
<name>A0ABD1ZBD7_9MARC</name>
<dbReference type="AlphaFoldDB" id="A0ABD1ZBD7"/>
<dbReference type="PANTHER" id="PTHR48465:SF1">
    <property type="entry name" value="PROTEIN SSUH2 HOMOLOG"/>
    <property type="match status" value="1"/>
</dbReference>
<reference evidence="2 3" key="1">
    <citation type="submission" date="2024-09" db="EMBL/GenBank/DDBJ databases">
        <title>Chromosome-scale assembly of Riccia fluitans.</title>
        <authorList>
            <person name="Paukszto L."/>
            <person name="Sawicki J."/>
            <person name="Karawczyk K."/>
            <person name="Piernik-Szablinska J."/>
            <person name="Szczecinska M."/>
            <person name="Mazdziarz M."/>
        </authorList>
    </citation>
    <scope>NUCLEOTIDE SEQUENCE [LARGE SCALE GENOMIC DNA]</scope>
    <source>
        <strain evidence="2">Rf_01</strain>
        <tissue evidence="2">Aerial parts of the thallus</tissue>
    </source>
</reference>
<evidence type="ECO:0000313" key="2">
    <source>
        <dbReference type="EMBL" id="KAL2644718.1"/>
    </source>
</evidence>
<protein>
    <submittedName>
        <fullName evidence="2">Uncharacterized protein</fullName>
    </submittedName>
</protein>
<accession>A0ABD1ZBD7</accession>
<organism evidence="2 3">
    <name type="scientific">Riccia fluitans</name>
    <dbReference type="NCBI Taxonomy" id="41844"/>
    <lineage>
        <taxon>Eukaryota</taxon>
        <taxon>Viridiplantae</taxon>
        <taxon>Streptophyta</taxon>
        <taxon>Embryophyta</taxon>
        <taxon>Marchantiophyta</taxon>
        <taxon>Marchantiopsida</taxon>
        <taxon>Marchantiidae</taxon>
        <taxon>Marchantiales</taxon>
        <taxon>Ricciaceae</taxon>
        <taxon>Riccia</taxon>
    </lineage>
</organism>
<sequence>MASEESKLLPTAKQYSHEEPLYPIPDGNVDEWTRKQLKQWEQLSKSIAPPAGDGPVTVTGTEIRHEAVNNPYPQWIYAALVTPENEAEGAVGGYGDAPREEPKADYLLPSELHLVQGFDEEEIRTLICEYVDGHCCWNKTPASKWPVKKVEDCNVYIGTLETFIEERSILEEAEPYSGGPYAGQEGGRNFGPWEVDMNEDFPPLFIAEKTARKKLPLSHRVENCRNCSGRGEVLCEDCHAGVQPGEFRPGRTTTCTVCRGRGLIAHQDGSDTECHRCKGRGDLLCFQCSSRGLVNCDVCKGYGALLYSQTLKVKWSTLVNKKVSAPSCAKSIPDVVFSRTTSVQLYCEQAHTCKPVQFTNSYGISKLSAGLFKTNPPIPATARVICQRHQLRMFPVNRVVLSNGNESFDFCIVGMEKLIYLQHYPKGGAFSGICHCLGMCVIC</sequence>
<proteinExistence type="predicted"/>
<evidence type="ECO:0000313" key="3">
    <source>
        <dbReference type="Proteomes" id="UP001605036"/>
    </source>
</evidence>
<gene>
    <name evidence="2" type="ORF">R1flu_012305</name>
</gene>
<keyword evidence="3" id="KW-1185">Reference proteome</keyword>
<dbReference type="InterPro" id="IPR052789">
    <property type="entry name" value="SSUH2_homolog"/>
</dbReference>
<dbReference type="PANTHER" id="PTHR48465">
    <property type="entry name" value="PROTEIN SSUH2 HOMOLOG"/>
    <property type="match status" value="1"/>
</dbReference>